<dbReference type="RefSeq" id="WP_163568328.1">
    <property type="nucleotide sequence ID" value="NZ_BAAANY010000042.1"/>
</dbReference>
<dbReference type="EMBL" id="BAAANY010000042">
    <property type="protein sequence ID" value="GAA1718137.1"/>
    <property type="molecule type" value="Genomic_DNA"/>
</dbReference>
<dbReference type="SUPFAM" id="SSF52540">
    <property type="entry name" value="P-loop containing nucleoside triphosphate hydrolases"/>
    <property type="match status" value="1"/>
</dbReference>
<evidence type="ECO:0000259" key="4">
    <source>
        <dbReference type="PROSITE" id="PS50893"/>
    </source>
</evidence>
<evidence type="ECO:0000256" key="3">
    <source>
        <dbReference type="ARBA" id="ARBA00022840"/>
    </source>
</evidence>
<evidence type="ECO:0000256" key="2">
    <source>
        <dbReference type="ARBA" id="ARBA00022741"/>
    </source>
</evidence>
<dbReference type="PANTHER" id="PTHR24220:SF86">
    <property type="entry name" value="ABC TRANSPORTER ABCH.1"/>
    <property type="match status" value="1"/>
</dbReference>
<dbReference type="PANTHER" id="PTHR24220">
    <property type="entry name" value="IMPORT ATP-BINDING PROTEIN"/>
    <property type="match status" value="1"/>
</dbReference>
<dbReference type="CDD" id="cd03255">
    <property type="entry name" value="ABC_MJ0796_LolCDE_FtsE"/>
    <property type="match status" value="1"/>
</dbReference>
<dbReference type="Proteomes" id="UP001500618">
    <property type="component" value="Unassembled WGS sequence"/>
</dbReference>
<organism evidence="5 6">
    <name type="scientific">Fodinicola feengrottensis</name>
    <dbReference type="NCBI Taxonomy" id="435914"/>
    <lineage>
        <taxon>Bacteria</taxon>
        <taxon>Bacillati</taxon>
        <taxon>Actinomycetota</taxon>
        <taxon>Actinomycetes</taxon>
        <taxon>Mycobacteriales</taxon>
        <taxon>Fodinicola</taxon>
    </lineage>
</organism>
<sequence length="226" mass="24318">MTPVIELSGVSKTYPGDVRALRSVSLRIQSGELLAVVGPSGSGKSTLLQMMGTLDHPTEGVVRVNGHDVAHLPDRQLSAVRAHWVGFVFQRFFLTSYLSAVENVAAGLLYQGIRPAERRRRATEALHRVGLGHRLTHRPRELSGGENQRVAIARALAGEPSILLADEPTGALDSASGRGVLGLFHDLNAEGATIAVITHDHAIAQEMPRTVAILDGEVRHDSGRRQ</sequence>
<gene>
    <name evidence="5" type="ORF">GCM10009765_78250</name>
</gene>
<dbReference type="Gene3D" id="3.40.50.300">
    <property type="entry name" value="P-loop containing nucleotide triphosphate hydrolases"/>
    <property type="match status" value="1"/>
</dbReference>
<dbReference type="InterPro" id="IPR015854">
    <property type="entry name" value="ABC_transpr_LolD-like"/>
</dbReference>
<protein>
    <submittedName>
        <fullName evidence="5">ABC transporter ATP-binding protein</fullName>
    </submittedName>
</protein>
<accession>A0ABN2J510</accession>
<comment type="caution">
    <text evidence="5">The sequence shown here is derived from an EMBL/GenBank/DDBJ whole genome shotgun (WGS) entry which is preliminary data.</text>
</comment>
<evidence type="ECO:0000256" key="1">
    <source>
        <dbReference type="ARBA" id="ARBA00022448"/>
    </source>
</evidence>
<dbReference type="PROSITE" id="PS50893">
    <property type="entry name" value="ABC_TRANSPORTER_2"/>
    <property type="match status" value="1"/>
</dbReference>
<proteinExistence type="predicted"/>
<name>A0ABN2J510_9ACTN</name>
<dbReference type="GO" id="GO:0005524">
    <property type="term" value="F:ATP binding"/>
    <property type="evidence" value="ECO:0007669"/>
    <property type="project" value="UniProtKB-KW"/>
</dbReference>
<keyword evidence="6" id="KW-1185">Reference proteome</keyword>
<keyword evidence="2" id="KW-0547">Nucleotide-binding</keyword>
<keyword evidence="3 5" id="KW-0067">ATP-binding</keyword>
<dbReference type="InterPro" id="IPR017911">
    <property type="entry name" value="MacB-like_ATP-bd"/>
</dbReference>
<feature type="domain" description="ABC transporter" evidence="4">
    <location>
        <begin position="5"/>
        <end position="226"/>
    </location>
</feature>
<dbReference type="SMART" id="SM00382">
    <property type="entry name" value="AAA"/>
    <property type="match status" value="1"/>
</dbReference>
<evidence type="ECO:0000313" key="5">
    <source>
        <dbReference type="EMBL" id="GAA1718137.1"/>
    </source>
</evidence>
<dbReference type="InterPro" id="IPR027417">
    <property type="entry name" value="P-loop_NTPase"/>
</dbReference>
<evidence type="ECO:0000313" key="6">
    <source>
        <dbReference type="Proteomes" id="UP001500618"/>
    </source>
</evidence>
<reference evidence="5 6" key="1">
    <citation type="journal article" date="2019" name="Int. J. Syst. Evol. Microbiol.">
        <title>The Global Catalogue of Microorganisms (GCM) 10K type strain sequencing project: providing services to taxonomists for standard genome sequencing and annotation.</title>
        <authorList>
            <consortium name="The Broad Institute Genomics Platform"/>
            <consortium name="The Broad Institute Genome Sequencing Center for Infectious Disease"/>
            <person name="Wu L."/>
            <person name="Ma J."/>
        </authorList>
    </citation>
    <scope>NUCLEOTIDE SEQUENCE [LARGE SCALE GENOMIC DNA]</scope>
    <source>
        <strain evidence="5 6">JCM 14718</strain>
    </source>
</reference>
<dbReference type="InterPro" id="IPR003439">
    <property type="entry name" value="ABC_transporter-like_ATP-bd"/>
</dbReference>
<keyword evidence="1" id="KW-0813">Transport</keyword>
<dbReference type="Pfam" id="PF00005">
    <property type="entry name" value="ABC_tran"/>
    <property type="match status" value="1"/>
</dbReference>
<dbReference type="InterPro" id="IPR003593">
    <property type="entry name" value="AAA+_ATPase"/>
</dbReference>